<dbReference type="AlphaFoldDB" id="A0A2L0FA83"/>
<dbReference type="Gene3D" id="3.10.180.10">
    <property type="entry name" value="2,3-Dihydroxybiphenyl 1,2-Dioxygenase, domain 1"/>
    <property type="match status" value="1"/>
</dbReference>
<evidence type="ECO:0000259" key="2">
    <source>
        <dbReference type="PROSITE" id="PS51819"/>
    </source>
</evidence>
<dbReference type="SUPFAM" id="SSF54593">
    <property type="entry name" value="Glyoxalase/Bleomycin resistance protein/Dihydroxybiphenyl dioxygenase"/>
    <property type="match status" value="1"/>
</dbReference>
<dbReference type="InterPro" id="IPR041581">
    <property type="entry name" value="Glyoxalase_6"/>
</dbReference>
<dbReference type="EMBL" id="CP012673">
    <property type="protein sequence ID" value="AUX48506.1"/>
    <property type="molecule type" value="Genomic_DNA"/>
</dbReference>
<reference evidence="3 4" key="1">
    <citation type="submission" date="2015-09" db="EMBL/GenBank/DDBJ databases">
        <title>Sorangium comparison.</title>
        <authorList>
            <person name="Zaburannyi N."/>
            <person name="Bunk B."/>
            <person name="Overmann J."/>
            <person name="Mueller R."/>
        </authorList>
    </citation>
    <scope>NUCLEOTIDE SEQUENCE [LARGE SCALE GENOMIC DNA]</scope>
    <source>
        <strain evidence="3 4">So ce26</strain>
    </source>
</reference>
<name>A0A2L0FA83_SORCE</name>
<dbReference type="Proteomes" id="UP000238348">
    <property type="component" value="Chromosome"/>
</dbReference>
<accession>A0A2L0FA83</accession>
<evidence type="ECO:0000256" key="1">
    <source>
        <dbReference type="SAM" id="MobiDB-lite"/>
    </source>
</evidence>
<protein>
    <submittedName>
        <fullName evidence="3">Glyoxalase</fullName>
    </submittedName>
</protein>
<dbReference type="PANTHER" id="PTHR35908:SF1">
    <property type="entry name" value="CONSERVED PROTEIN"/>
    <property type="match status" value="1"/>
</dbReference>
<feature type="domain" description="VOC" evidence="2">
    <location>
        <begin position="5"/>
        <end position="131"/>
    </location>
</feature>
<dbReference type="Pfam" id="PF18029">
    <property type="entry name" value="Glyoxalase_6"/>
    <property type="match status" value="1"/>
</dbReference>
<dbReference type="RefSeq" id="WP_104987895.1">
    <property type="nucleotide sequence ID" value="NZ_CP012673.1"/>
</dbReference>
<evidence type="ECO:0000313" key="4">
    <source>
        <dbReference type="Proteomes" id="UP000238348"/>
    </source>
</evidence>
<dbReference type="PANTHER" id="PTHR35908">
    <property type="entry name" value="HYPOTHETICAL FUSION PROTEIN"/>
    <property type="match status" value="1"/>
</dbReference>
<sequence>MHRSRLCSLVIDCKVEDIDAAADFWGRALGRPVKPAAPDAGGYRDIETRDDEPIVLVQKVEHPSRIHLDIETDDLDAEVRRLEALGARRVEFIQRWWVMEAPTGQRFCVVRPQRGPLEAHDNTNTWEGEPGKPGEPSEQGG</sequence>
<dbReference type="OrthoDB" id="5524593at2"/>
<dbReference type="PROSITE" id="PS51819">
    <property type="entry name" value="VOC"/>
    <property type="match status" value="1"/>
</dbReference>
<organism evidence="3 4">
    <name type="scientific">Sorangium cellulosum</name>
    <name type="common">Polyangium cellulosum</name>
    <dbReference type="NCBI Taxonomy" id="56"/>
    <lineage>
        <taxon>Bacteria</taxon>
        <taxon>Pseudomonadati</taxon>
        <taxon>Myxococcota</taxon>
        <taxon>Polyangia</taxon>
        <taxon>Polyangiales</taxon>
        <taxon>Polyangiaceae</taxon>
        <taxon>Sorangium</taxon>
    </lineage>
</organism>
<gene>
    <name evidence="3" type="ORF">SOCE26_100440</name>
</gene>
<proteinExistence type="predicted"/>
<dbReference type="InterPro" id="IPR037523">
    <property type="entry name" value="VOC_core"/>
</dbReference>
<feature type="region of interest" description="Disordered" evidence="1">
    <location>
        <begin position="112"/>
        <end position="141"/>
    </location>
</feature>
<dbReference type="InterPro" id="IPR029068">
    <property type="entry name" value="Glyas_Bleomycin-R_OHBP_Dase"/>
</dbReference>
<evidence type="ECO:0000313" key="3">
    <source>
        <dbReference type="EMBL" id="AUX48506.1"/>
    </source>
</evidence>